<dbReference type="PANTHER" id="PTHR33146">
    <property type="entry name" value="ENDONUCLEASE 4"/>
    <property type="match status" value="1"/>
</dbReference>
<evidence type="ECO:0000256" key="6">
    <source>
        <dbReference type="ARBA" id="ARBA00023180"/>
    </source>
</evidence>
<dbReference type="OrthoDB" id="267579at2"/>
<dbReference type="GO" id="GO:0006308">
    <property type="term" value="P:DNA catabolic process"/>
    <property type="evidence" value="ECO:0007669"/>
    <property type="project" value="InterPro"/>
</dbReference>
<reference evidence="7 8" key="1">
    <citation type="submission" date="2019-09" db="EMBL/GenBank/DDBJ databases">
        <title>Genomes of family Cryomorphaceae.</title>
        <authorList>
            <person name="Bowman J.P."/>
        </authorList>
    </citation>
    <scope>NUCLEOTIDE SEQUENCE [LARGE SCALE GENOMIC DNA]</scope>
    <source>
        <strain evidence="7 8">LMG 25704</strain>
    </source>
</reference>
<dbReference type="GO" id="GO:0016788">
    <property type="term" value="F:hydrolase activity, acting on ester bonds"/>
    <property type="evidence" value="ECO:0007669"/>
    <property type="project" value="InterPro"/>
</dbReference>
<organism evidence="7 8">
    <name type="scientific">Phaeocystidibacter luteus</name>
    <dbReference type="NCBI Taxonomy" id="911197"/>
    <lineage>
        <taxon>Bacteria</taxon>
        <taxon>Pseudomonadati</taxon>
        <taxon>Bacteroidota</taxon>
        <taxon>Flavobacteriia</taxon>
        <taxon>Flavobacteriales</taxon>
        <taxon>Phaeocystidibacteraceae</taxon>
        <taxon>Phaeocystidibacter</taxon>
    </lineage>
</organism>
<dbReference type="InterPro" id="IPR008947">
    <property type="entry name" value="PLipase_C/P1_nuclease_dom_sf"/>
</dbReference>
<keyword evidence="1" id="KW-0540">Nuclease</keyword>
<dbReference type="GO" id="GO:0004519">
    <property type="term" value="F:endonuclease activity"/>
    <property type="evidence" value="ECO:0007669"/>
    <property type="project" value="UniProtKB-KW"/>
</dbReference>
<dbReference type="RefSeq" id="WP_151665833.1">
    <property type="nucleotide sequence ID" value="NZ_WBVO01000001.1"/>
</dbReference>
<protein>
    <submittedName>
        <fullName evidence="7">S1/P1 nuclease</fullName>
    </submittedName>
</protein>
<keyword evidence="5" id="KW-1015">Disulfide bond</keyword>
<proteinExistence type="predicted"/>
<dbReference type="EMBL" id="WBVO01000001">
    <property type="protein sequence ID" value="KAB2814252.1"/>
    <property type="molecule type" value="Genomic_DNA"/>
</dbReference>
<sequence length="253" mass="28886">MKKLLTYGLILCSTLSFGWGQTGHRVVGEVAYRHMTPAAKERVLAILEGESPAMVSTWMDFIKSDSEWDHMRAWHYVTIPDSCSYEEIGAPEEGDAYTAINRIIREIQSGEFEGWTEAEALKSLIHLVGDVHQPLHVGNGEDRGGNDVKVKWFGKSSNLHRVWDTELIDGQQLSYTEYADWIDVASPDQISKWQADEIMVWLNESKAMRESVYDIDDPDRMGYRYNFDHIDEVNERLLQAGIRLAGILNELYG</sequence>
<dbReference type="Pfam" id="PF02265">
    <property type="entry name" value="S1-P1_nuclease"/>
    <property type="match status" value="1"/>
</dbReference>
<keyword evidence="2" id="KW-0479">Metal-binding</keyword>
<keyword evidence="3" id="KW-0255">Endonuclease</keyword>
<dbReference type="Gene3D" id="1.10.575.10">
    <property type="entry name" value="P1 Nuclease"/>
    <property type="match status" value="1"/>
</dbReference>
<dbReference type="PANTHER" id="PTHR33146:SF26">
    <property type="entry name" value="ENDONUCLEASE 4"/>
    <property type="match status" value="1"/>
</dbReference>
<name>A0A6N6RIX3_9FLAO</name>
<dbReference type="Proteomes" id="UP000468650">
    <property type="component" value="Unassembled WGS sequence"/>
</dbReference>
<dbReference type="CDD" id="cd11010">
    <property type="entry name" value="S1-P1_nuclease"/>
    <property type="match status" value="1"/>
</dbReference>
<dbReference type="AlphaFoldDB" id="A0A6N6RIX3"/>
<accession>A0A6N6RIX3</accession>
<gene>
    <name evidence="7" type="ORF">F8C67_00550</name>
</gene>
<dbReference type="GO" id="GO:0046872">
    <property type="term" value="F:metal ion binding"/>
    <property type="evidence" value="ECO:0007669"/>
    <property type="project" value="UniProtKB-KW"/>
</dbReference>
<dbReference type="GO" id="GO:0003676">
    <property type="term" value="F:nucleic acid binding"/>
    <property type="evidence" value="ECO:0007669"/>
    <property type="project" value="InterPro"/>
</dbReference>
<evidence type="ECO:0000313" key="8">
    <source>
        <dbReference type="Proteomes" id="UP000468650"/>
    </source>
</evidence>
<dbReference type="SUPFAM" id="SSF48537">
    <property type="entry name" value="Phospholipase C/P1 nuclease"/>
    <property type="match status" value="1"/>
</dbReference>
<evidence type="ECO:0000256" key="3">
    <source>
        <dbReference type="ARBA" id="ARBA00022759"/>
    </source>
</evidence>
<keyword evidence="4" id="KW-0378">Hydrolase</keyword>
<dbReference type="InterPro" id="IPR003154">
    <property type="entry name" value="S1/P1nuclease"/>
</dbReference>
<evidence type="ECO:0000256" key="2">
    <source>
        <dbReference type="ARBA" id="ARBA00022723"/>
    </source>
</evidence>
<evidence type="ECO:0000256" key="4">
    <source>
        <dbReference type="ARBA" id="ARBA00022801"/>
    </source>
</evidence>
<evidence type="ECO:0000313" key="7">
    <source>
        <dbReference type="EMBL" id="KAB2814252.1"/>
    </source>
</evidence>
<evidence type="ECO:0000256" key="1">
    <source>
        <dbReference type="ARBA" id="ARBA00022722"/>
    </source>
</evidence>
<comment type="caution">
    <text evidence="7">The sequence shown here is derived from an EMBL/GenBank/DDBJ whole genome shotgun (WGS) entry which is preliminary data.</text>
</comment>
<evidence type="ECO:0000256" key="5">
    <source>
        <dbReference type="ARBA" id="ARBA00023157"/>
    </source>
</evidence>
<keyword evidence="6" id="KW-0325">Glycoprotein</keyword>
<keyword evidence="8" id="KW-1185">Reference proteome</keyword>